<gene>
    <name evidence="3" type="ORF">Poli38472_008366</name>
</gene>
<dbReference type="EMBL" id="SPLM01000037">
    <property type="protein sequence ID" value="TMW65724.1"/>
    <property type="molecule type" value="Genomic_DNA"/>
</dbReference>
<organism evidence="3 4">
    <name type="scientific">Pythium oligandrum</name>
    <name type="common">Mycoparasitic fungus</name>
    <dbReference type="NCBI Taxonomy" id="41045"/>
    <lineage>
        <taxon>Eukaryota</taxon>
        <taxon>Sar</taxon>
        <taxon>Stramenopiles</taxon>
        <taxon>Oomycota</taxon>
        <taxon>Peronosporomycetes</taxon>
        <taxon>Pythiales</taxon>
        <taxon>Pythiaceae</taxon>
        <taxon>Pythium</taxon>
    </lineage>
</organism>
<feature type="region of interest" description="Disordered" evidence="1">
    <location>
        <begin position="1"/>
        <end position="77"/>
    </location>
</feature>
<protein>
    <recommendedName>
        <fullName evidence="2">VPS9 domain-containing protein</fullName>
    </recommendedName>
</protein>
<sequence>MDLEDELMDLESNESAYLPQAAHSMPPPSISVNTKPIATENRVSPALKSPVLPSKPPSPPSSWSSSHSSAETVTCSPSGEEPLGWYDHVEMLLATAEAKYMEWQDQVELQGSFSAEEYRVAEEARVERRRRSIQALTQQRKSVIHDHFAAFTGSGNGVEDVDVEELVAKLSKVIAQSTTRQEQTARETIWTHLVEDLPREERDYVAKAGEEMFIEKMKYKRDQEETKTLIHEYLQDVFRWHPPKKNGQHVGRVMNHSLGQTMREFAEIFHACYGSIVTSTRVDALTSLLPLVAADVNQFAAILVQVVLYKYRFLSRVWQALVHRCILDALFEHLQPTLHGLYVAAFAREDAFVRNLAQLLRTSRLDRFGIKTLFRLDDSWRLAKSSVEVDAIQDANEQRLKSLRQYDPLVHKLNAFPSLRSPWSKAELIANVCRDVDRTIKAYYATWEASLRPSQEQLNIAADDLSALLSFVLVSAPAACSHVVTQLAILGCNLPGESAKGEEGFAVATLSAAVTHLCHLT</sequence>
<name>A0A8K1CLI1_PYTOL</name>
<dbReference type="Gene3D" id="1.20.1050.80">
    <property type="entry name" value="VPS9 domain"/>
    <property type="match status" value="1"/>
</dbReference>
<keyword evidence="4" id="KW-1185">Reference proteome</keyword>
<comment type="caution">
    <text evidence="3">The sequence shown here is derived from an EMBL/GenBank/DDBJ whole genome shotgun (WGS) entry which is preliminary data.</text>
</comment>
<evidence type="ECO:0000259" key="2">
    <source>
        <dbReference type="PROSITE" id="PS51205"/>
    </source>
</evidence>
<dbReference type="OrthoDB" id="10264848at2759"/>
<feature type="compositionally biased region" description="Low complexity" evidence="1">
    <location>
        <begin position="43"/>
        <end position="52"/>
    </location>
</feature>
<feature type="domain" description="VPS9" evidence="2">
    <location>
        <begin position="347"/>
        <end position="521"/>
    </location>
</feature>
<evidence type="ECO:0000313" key="4">
    <source>
        <dbReference type="Proteomes" id="UP000794436"/>
    </source>
</evidence>
<dbReference type="InterPro" id="IPR037191">
    <property type="entry name" value="VPS9_dom_sf"/>
</dbReference>
<feature type="compositionally biased region" description="Low complexity" evidence="1">
    <location>
        <begin position="61"/>
        <end position="70"/>
    </location>
</feature>
<proteinExistence type="predicted"/>
<dbReference type="PROSITE" id="PS51205">
    <property type="entry name" value="VPS9"/>
    <property type="match status" value="1"/>
</dbReference>
<evidence type="ECO:0000256" key="1">
    <source>
        <dbReference type="SAM" id="MobiDB-lite"/>
    </source>
</evidence>
<feature type="compositionally biased region" description="Acidic residues" evidence="1">
    <location>
        <begin position="1"/>
        <end position="12"/>
    </location>
</feature>
<dbReference type="Proteomes" id="UP000794436">
    <property type="component" value="Unassembled WGS sequence"/>
</dbReference>
<dbReference type="Pfam" id="PF02204">
    <property type="entry name" value="VPS9"/>
    <property type="match status" value="1"/>
</dbReference>
<dbReference type="AlphaFoldDB" id="A0A8K1CLI1"/>
<accession>A0A8K1CLI1</accession>
<evidence type="ECO:0000313" key="3">
    <source>
        <dbReference type="EMBL" id="TMW65724.1"/>
    </source>
</evidence>
<dbReference type="InterPro" id="IPR003123">
    <property type="entry name" value="VPS9"/>
</dbReference>
<dbReference type="SUPFAM" id="SSF109993">
    <property type="entry name" value="VPS9 domain"/>
    <property type="match status" value="1"/>
</dbReference>
<reference evidence="3" key="1">
    <citation type="submission" date="2019-03" db="EMBL/GenBank/DDBJ databases">
        <title>Long read genome sequence of the mycoparasitic Pythium oligandrum ATCC 38472 isolated from sugarbeet rhizosphere.</title>
        <authorList>
            <person name="Gaulin E."/>
        </authorList>
    </citation>
    <scope>NUCLEOTIDE SEQUENCE</scope>
    <source>
        <strain evidence="3">ATCC 38472_TT</strain>
    </source>
</reference>